<keyword evidence="1" id="KW-0472">Membrane</keyword>
<dbReference type="AlphaFoldDB" id="A0A8X6JAL9"/>
<evidence type="ECO:0000256" key="1">
    <source>
        <dbReference type="SAM" id="Phobius"/>
    </source>
</evidence>
<keyword evidence="3" id="KW-1185">Reference proteome</keyword>
<gene>
    <name evidence="2" type="ORF">TNCT_578421</name>
</gene>
<feature type="transmembrane region" description="Helical" evidence="1">
    <location>
        <begin position="15"/>
        <end position="33"/>
    </location>
</feature>
<protein>
    <submittedName>
        <fullName evidence="2">Uncharacterized protein</fullName>
    </submittedName>
</protein>
<evidence type="ECO:0000313" key="3">
    <source>
        <dbReference type="Proteomes" id="UP000887116"/>
    </source>
</evidence>
<dbReference type="EMBL" id="BMAO01019001">
    <property type="protein sequence ID" value="GFR27690.1"/>
    <property type="molecule type" value="Genomic_DNA"/>
</dbReference>
<sequence>MDLEGGEDPTTVPPLPPYTCMAITFTYLVIISYNHHKNIQNHSQWPTCMISFFPFFGSLSHGSEQAHGALLLAGGGQSEVGMERNLFKSLPHVILCKCTKCNVIWLSGY</sequence>
<keyword evidence="1" id="KW-1133">Transmembrane helix</keyword>
<keyword evidence="1" id="KW-0812">Transmembrane</keyword>
<comment type="caution">
    <text evidence="2">The sequence shown here is derived from an EMBL/GenBank/DDBJ whole genome shotgun (WGS) entry which is preliminary data.</text>
</comment>
<dbReference type="Proteomes" id="UP000887116">
    <property type="component" value="Unassembled WGS sequence"/>
</dbReference>
<accession>A0A8X6JAL9</accession>
<name>A0A8X6JAL9_TRICU</name>
<evidence type="ECO:0000313" key="2">
    <source>
        <dbReference type="EMBL" id="GFR27690.1"/>
    </source>
</evidence>
<organism evidence="2 3">
    <name type="scientific">Trichonephila clavata</name>
    <name type="common">Joro spider</name>
    <name type="synonym">Nephila clavata</name>
    <dbReference type="NCBI Taxonomy" id="2740835"/>
    <lineage>
        <taxon>Eukaryota</taxon>
        <taxon>Metazoa</taxon>
        <taxon>Ecdysozoa</taxon>
        <taxon>Arthropoda</taxon>
        <taxon>Chelicerata</taxon>
        <taxon>Arachnida</taxon>
        <taxon>Araneae</taxon>
        <taxon>Araneomorphae</taxon>
        <taxon>Entelegynae</taxon>
        <taxon>Araneoidea</taxon>
        <taxon>Nephilidae</taxon>
        <taxon>Trichonephila</taxon>
    </lineage>
</organism>
<proteinExistence type="predicted"/>
<reference evidence="2" key="1">
    <citation type="submission" date="2020-07" db="EMBL/GenBank/DDBJ databases">
        <title>Multicomponent nature underlies the extraordinary mechanical properties of spider dragline silk.</title>
        <authorList>
            <person name="Kono N."/>
            <person name="Nakamura H."/>
            <person name="Mori M."/>
            <person name="Yoshida Y."/>
            <person name="Ohtoshi R."/>
            <person name="Malay A.D."/>
            <person name="Moran D.A.P."/>
            <person name="Tomita M."/>
            <person name="Numata K."/>
            <person name="Arakawa K."/>
        </authorList>
    </citation>
    <scope>NUCLEOTIDE SEQUENCE</scope>
</reference>